<sequence length="127" mass="13776">MPTSRDYIQIPGKCVPVTNRPPSIRKRSRRGLRHLSGISTYGHDLAGSSCLQRRLIRGHEGAAGVGIQGGETPGPVLKATWVTKKTRTRILLVVGNTVTTALAPRSHQERIRDVYPPPGKETGGYAN</sequence>
<evidence type="ECO:0000313" key="3">
    <source>
        <dbReference type="Proteomes" id="UP000826195"/>
    </source>
</evidence>
<dbReference type="EMBL" id="JAHXZJ010001864">
    <property type="protein sequence ID" value="KAH0550557.1"/>
    <property type="molecule type" value="Genomic_DNA"/>
</dbReference>
<name>A0AAV7IHI3_COTGL</name>
<accession>A0AAV7IHI3</accession>
<comment type="caution">
    <text evidence="2">The sequence shown here is derived from an EMBL/GenBank/DDBJ whole genome shotgun (WGS) entry which is preliminary data.</text>
</comment>
<reference evidence="2 3" key="1">
    <citation type="journal article" date="2021" name="J. Hered.">
        <title>A chromosome-level genome assembly of the parasitoid wasp, Cotesia glomerata (Hymenoptera: Braconidae).</title>
        <authorList>
            <person name="Pinto B.J."/>
            <person name="Weis J.J."/>
            <person name="Gamble T."/>
            <person name="Ode P.J."/>
            <person name="Paul R."/>
            <person name="Zaspel J.M."/>
        </authorList>
    </citation>
    <scope>NUCLEOTIDE SEQUENCE [LARGE SCALE GENOMIC DNA]</scope>
    <source>
        <strain evidence="2">CgM1</strain>
    </source>
</reference>
<evidence type="ECO:0000256" key="1">
    <source>
        <dbReference type="SAM" id="MobiDB-lite"/>
    </source>
</evidence>
<dbReference type="Proteomes" id="UP000826195">
    <property type="component" value="Unassembled WGS sequence"/>
</dbReference>
<evidence type="ECO:0000313" key="2">
    <source>
        <dbReference type="EMBL" id="KAH0550557.1"/>
    </source>
</evidence>
<feature type="region of interest" description="Disordered" evidence="1">
    <location>
        <begin position="104"/>
        <end position="127"/>
    </location>
</feature>
<protein>
    <submittedName>
        <fullName evidence="2">Uncharacterized protein</fullName>
    </submittedName>
</protein>
<gene>
    <name evidence="2" type="ORF">KQX54_020143</name>
</gene>
<proteinExistence type="predicted"/>
<dbReference type="AlphaFoldDB" id="A0AAV7IHI3"/>
<organism evidence="2 3">
    <name type="scientific">Cotesia glomerata</name>
    <name type="common">Lepidopteran parasitic wasp</name>
    <name type="synonym">Apanteles glomeratus</name>
    <dbReference type="NCBI Taxonomy" id="32391"/>
    <lineage>
        <taxon>Eukaryota</taxon>
        <taxon>Metazoa</taxon>
        <taxon>Ecdysozoa</taxon>
        <taxon>Arthropoda</taxon>
        <taxon>Hexapoda</taxon>
        <taxon>Insecta</taxon>
        <taxon>Pterygota</taxon>
        <taxon>Neoptera</taxon>
        <taxon>Endopterygota</taxon>
        <taxon>Hymenoptera</taxon>
        <taxon>Apocrita</taxon>
        <taxon>Ichneumonoidea</taxon>
        <taxon>Braconidae</taxon>
        <taxon>Microgastrinae</taxon>
        <taxon>Cotesia</taxon>
    </lineage>
</organism>
<keyword evidence="3" id="KW-1185">Reference proteome</keyword>